<proteinExistence type="predicted"/>
<dbReference type="EMBL" id="CP078073">
    <property type="protein sequence ID" value="QXL86581.1"/>
    <property type="molecule type" value="Genomic_DNA"/>
</dbReference>
<gene>
    <name evidence="1" type="ORF">KUL25_14055</name>
</gene>
<name>A0A975TTH1_9RHOB</name>
<sequence>MGAQPCFQIIEGRFCLRLAEFGALIWWLSIAEVFCRLSAKHALHQSDLQFLHQPFVVQSALGSFNPAQQLVLKFLGNGHLYHAP</sequence>
<dbReference type="AlphaFoldDB" id="A0A975TTH1"/>
<protein>
    <submittedName>
        <fullName evidence="1">Uncharacterized protein</fullName>
    </submittedName>
</protein>
<evidence type="ECO:0000313" key="1">
    <source>
        <dbReference type="EMBL" id="QXL86581.1"/>
    </source>
</evidence>
<accession>A0A975TTH1</accession>
<reference evidence="1" key="1">
    <citation type="submission" date="2021-07" db="EMBL/GenBank/DDBJ databases">
        <title>Karlodiniumbacter phycospheric gen. nov., sp. nov., a phycosphere bacterium isolated from karlodinium veneficum.</title>
        <authorList>
            <person name="Peng Y."/>
            <person name="Jiang L."/>
            <person name="Lee J."/>
        </authorList>
    </citation>
    <scope>NUCLEOTIDE SEQUENCE</scope>
    <source>
        <strain evidence="1">N5</strain>
    </source>
</reference>
<organism evidence="1">
    <name type="scientific">Gymnodinialimonas phycosphaerae</name>
    <dbReference type="NCBI Taxonomy" id="2841589"/>
    <lineage>
        <taxon>Bacteria</taxon>
        <taxon>Pseudomonadati</taxon>
        <taxon>Pseudomonadota</taxon>
        <taxon>Alphaproteobacteria</taxon>
        <taxon>Rhodobacterales</taxon>
        <taxon>Paracoccaceae</taxon>
        <taxon>Gymnodinialimonas</taxon>
    </lineage>
</organism>